<name>A0A1Z2KWE8_9ACTN</name>
<dbReference type="Proteomes" id="UP000195755">
    <property type="component" value="Chromosome"/>
</dbReference>
<protein>
    <recommendedName>
        <fullName evidence="4">DUF5602 domain-containing protein</fullName>
    </recommendedName>
</protein>
<gene>
    <name evidence="2" type="ORF">SMD11_0680</name>
</gene>
<proteinExistence type="predicted"/>
<dbReference type="OrthoDB" id="2867208at2"/>
<feature type="chain" id="PRO_5039420640" description="DUF5602 domain-containing protein" evidence="1">
    <location>
        <begin position="37"/>
        <end position="319"/>
    </location>
</feature>
<evidence type="ECO:0000256" key="1">
    <source>
        <dbReference type="SAM" id="SignalP"/>
    </source>
</evidence>
<keyword evidence="1" id="KW-0732">Signal</keyword>
<evidence type="ECO:0000313" key="2">
    <source>
        <dbReference type="EMBL" id="ARZ66346.1"/>
    </source>
</evidence>
<dbReference type="AlphaFoldDB" id="A0A1Z2KWE8"/>
<dbReference type="RefSeq" id="WP_087924982.1">
    <property type="nucleotide sequence ID" value="NZ_CP021744.1"/>
</dbReference>
<reference evidence="2 3" key="1">
    <citation type="submission" date="2017-06" db="EMBL/GenBank/DDBJ databases">
        <title>Streptomyces albireticuli Genome sequencing and assembly.</title>
        <authorList>
            <person name="Wang Y."/>
            <person name="Du B."/>
            <person name="Ding Y."/>
            <person name="Liu H."/>
            <person name="Hou Q."/>
            <person name="Liu K."/>
            <person name="Yao L."/>
            <person name="Wang C."/>
        </authorList>
    </citation>
    <scope>NUCLEOTIDE SEQUENCE [LARGE SCALE GENOMIC DNA]</scope>
    <source>
        <strain evidence="2 3">MDJK11</strain>
    </source>
</reference>
<sequence>MQTAPSRQSSSATRGRRARRAGMAVLAAAALFGAWAAADTGRADASRPAADPAAHGRVKTEYGTPQRLGDGTIRVYSQRRGSRPLTLGYTFSAAALRNLPKEGDGKLCYDVNGDGTVDRATECVDEVETALDLPKGFREHVGGPFSWAQLTWDPRGHPPEYYSVPHFDFHFYTQDEAAVRRIRTGPCAGLMNCDDLKTARKPVPERHMPARYMDMGAVVPQMGNHLMDMDAPEMNGKPFTETFMYGAYDGRITFYEPMVAKAWIEGLARGRAGGCEPVKQPKAWDVSGWYPTKYCMDYDRAERRYTVSISDFVHRKATP</sequence>
<evidence type="ECO:0000313" key="3">
    <source>
        <dbReference type="Proteomes" id="UP000195755"/>
    </source>
</evidence>
<dbReference type="KEGG" id="salj:SMD11_0680"/>
<evidence type="ECO:0008006" key="4">
    <source>
        <dbReference type="Google" id="ProtNLM"/>
    </source>
</evidence>
<organism evidence="2 3">
    <name type="scientific">Streptomyces albireticuli</name>
    <dbReference type="NCBI Taxonomy" id="1940"/>
    <lineage>
        <taxon>Bacteria</taxon>
        <taxon>Bacillati</taxon>
        <taxon>Actinomycetota</taxon>
        <taxon>Actinomycetes</taxon>
        <taxon>Kitasatosporales</taxon>
        <taxon>Streptomycetaceae</taxon>
        <taxon>Streptomyces</taxon>
    </lineage>
</organism>
<dbReference type="EMBL" id="CP021744">
    <property type="protein sequence ID" value="ARZ66346.1"/>
    <property type="molecule type" value="Genomic_DNA"/>
</dbReference>
<accession>A0A1Z2KWE8</accession>
<feature type="signal peptide" evidence="1">
    <location>
        <begin position="1"/>
        <end position="36"/>
    </location>
</feature>